<dbReference type="SMART" id="SM00973">
    <property type="entry name" value="Sec63"/>
    <property type="match status" value="1"/>
</dbReference>
<dbReference type="EMBL" id="JALJOU010000017">
    <property type="protein sequence ID" value="KAK9839330.1"/>
    <property type="molecule type" value="Genomic_DNA"/>
</dbReference>
<dbReference type="InterPro" id="IPR036869">
    <property type="entry name" value="J_dom_sf"/>
</dbReference>
<gene>
    <name evidence="12" type="ORF">WJX81_008661</name>
</gene>
<feature type="transmembrane region" description="Helical" evidence="10">
    <location>
        <begin position="188"/>
        <end position="208"/>
    </location>
</feature>
<evidence type="ECO:0000256" key="4">
    <source>
        <dbReference type="ARBA" id="ARBA00022824"/>
    </source>
</evidence>
<comment type="caution">
    <text evidence="12">The sequence shown here is derived from an EMBL/GenBank/DDBJ whole genome shotgun (WGS) entry which is preliminary data.</text>
</comment>
<feature type="region of interest" description="Disordered" evidence="9">
    <location>
        <begin position="552"/>
        <end position="611"/>
    </location>
</feature>
<dbReference type="PRINTS" id="PR00625">
    <property type="entry name" value="JDOMAIN"/>
</dbReference>
<dbReference type="FunFam" id="1.10.287.110:FF:000038">
    <property type="entry name" value="DnaJ protein ERDJ2A"/>
    <property type="match status" value="1"/>
</dbReference>
<dbReference type="GO" id="GO:0006620">
    <property type="term" value="P:post-translational protein targeting to endoplasmic reticulum membrane"/>
    <property type="evidence" value="ECO:0007669"/>
    <property type="project" value="TreeGrafter"/>
</dbReference>
<feature type="domain" description="J" evidence="11">
    <location>
        <begin position="93"/>
        <end position="158"/>
    </location>
</feature>
<reference evidence="12 13" key="1">
    <citation type="journal article" date="2024" name="Nat. Commun.">
        <title>Phylogenomics reveals the evolutionary origins of lichenization in chlorophyte algae.</title>
        <authorList>
            <person name="Puginier C."/>
            <person name="Libourel C."/>
            <person name="Otte J."/>
            <person name="Skaloud P."/>
            <person name="Haon M."/>
            <person name="Grisel S."/>
            <person name="Petersen M."/>
            <person name="Berrin J.G."/>
            <person name="Delaux P.M."/>
            <person name="Dal Grande F."/>
            <person name="Keller J."/>
        </authorList>
    </citation>
    <scope>NUCLEOTIDE SEQUENCE [LARGE SCALE GENOMIC DNA]</scope>
    <source>
        <strain evidence="12 13">SAG 245.80</strain>
    </source>
</reference>
<evidence type="ECO:0000256" key="3">
    <source>
        <dbReference type="ARBA" id="ARBA00022692"/>
    </source>
</evidence>
<evidence type="ECO:0000256" key="10">
    <source>
        <dbReference type="SAM" id="Phobius"/>
    </source>
</evidence>
<feature type="compositionally biased region" description="Pro residues" evidence="9">
    <location>
        <begin position="745"/>
        <end position="755"/>
    </location>
</feature>
<keyword evidence="5" id="KW-0653">Protein transport</keyword>
<feature type="compositionally biased region" description="Acidic residues" evidence="9">
    <location>
        <begin position="703"/>
        <end position="744"/>
    </location>
</feature>
<dbReference type="Pfam" id="PF02889">
    <property type="entry name" value="Sec63"/>
    <property type="match status" value="1"/>
</dbReference>
<comment type="subcellular location">
    <subcellularLocation>
        <location evidence="1">Endoplasmic reticulum membrane</location>
        <topology evidence="1">Multi-pass membrane protein</topology>
    </subcellularLocation>
</comment>
<proteinExistence type="predicted"/>
<evidence type="ECO:0000256" key="6">
    <source>
        <dbReference type="ARBA" id="ARBA00022989"/>
    </source>
</evidence>
<dbReference type="Pfam" id="PF00226">
    <property type="entry name" value="DnaJ"/>
    <property type="match status" value="1"/>
</dbReference>
<feature type="compositionally biased region" description="Low complexity" evidence="9">
    <location>
        <begin position="575"/>
        <end position="588"/>
    </location>
</feature>
<feature type="compositionally biased region" description="Gly residues" evidence="9">
    <location>
        <begin position="589"/>
        <end position="609"/>
    </location>
</feature>
<keyword evidence="8" id="KW-0143">Chaperone</keyword>
<dbReference type="CDD" id="cd06257">
    <property type="entry name" value="DnaJ"/>
    <property type="match status" value="1"/>
</dbReference>
<accession>A0AAW1S030</accession>
<organism evidence="12 13">
    <name type="scientific">Elliptochloris bilobata</name>
    <dbReference type="NCBI Taxonomy" id="381761"/>
    <lineage>
        <taxon>Eukaryota</taxon>
        <taxon>Viridiplantae</taxon>
        <taxon>Chlorophyta</taxon>
        <taxon>core chlorophytes</taxon>
        <taxon>Trebouxiophyceae</taxon>
        <taxon>Trebouxiophyceae incertae sedis</taxon>
        <taxon>Elliptochloris clade</taxon>
        <taxon>Elliptochloris</taxon>
    </lineage>
</organism>
<dbReference type="GO" id="GO:0008320">
    <property type="term" value="F:protein transmembrane transporter activity"/>
    <property type="evidence" value="ECO:0007669"/>
    <property type="project" value="TreeGrafter"/>
</dbReference>
<dbReference type="GO" id="GO:0003723">
    <property type="term" value="F:RNA binding"/>
    <property type="evidence" value="ECO:0007669"/>
    <property type="project" value="TreeGrafter"/>
</dbReference>
<dbReference type="Proteomes" id="UP001445335">
    <property type="component" value="Unassembled WGS sequence"/>
</dbReference>
<dbReference type="PANTHER" id="PTHR24075">
    <property type="entry name" value="SEC63 DOMAIN-CONTAINING"/>
    <property type="match status" value="1"/>
</dbReference>
<dbReference type="AlphaFoldDB" id="A0AAW1S030"/>
<evidence type="ECO:0000256" key="8">
    <source>
        <dbReference type="ARBA" id="ARBA00023186"/>
    </source>
</evidence>
<evidence type="ECO:0000256" key="1">
    <source>
        <dbReference type="ARBA" id="ARBA00004477"/>
    </source>
</evidence>
<sequence length="769" mass="83067">MAEEPQGNGQLFAVFFLSIYSLFVIPYTIYKLCHAASPDEVVKPWEARKQSVLQRFVAKFFTPSNFLLALLWVAWLGIVVYVQSHAQESAPFDPFEILQVERGASDKDVRRAYRQLSLTYHPDKNPDPAAHKYFAESITKAYKALTDDVARENYEKYGHPDGPQSVKLDIALPDWVFSQDKKSAPLKLALLVGCGIMLPLGVAAWFLFRTQKYHGPNNVAQETLDIFCRSKFAVKESQSLARVPDTLVFAFEFIMLPTPNEQAGDLETLRRTILRLHPDLKEKPHFWKRKPSIVKVHMLLLAHLARAEVPRSLQADLRFMLAKAPLLLEEMVKIANLPRPPAGYGWLSPTVGSLEMMQCITRAQQLHVRKTLFHGGKAAADSNAPLLQLPHVDYELTKKLSRKRVRSLADLAAMAPDKRLAMLSSVGLTAAQAEEVATALSALPTINLAGVTCLVDGEEGEEISENDIVTCATCLTLTRASHALPDSGAPLGKGVLAYAPTFPFQRKERWYIILADPLSNSVYSWEALDLVEAEAAGWRMADSQRRAAAEGRAASSKVFTPSAVPAPGGNGDGGELSAAAPAPAAEPSGRGGAASGGNAQGGSHAGNGHGALVAADQGKGLQGQVVKLQMRAPKAGKYDLVLYCISDCWVGCDRALPVKLRVAERSRAEREGRAGGVRGAAAAEGASDEEVAARALAAQDGDRDSDADEDAEDNEDEGEWDSEETGSEESGSDGEAEEDKDEGSEPPPPRTPPLVPSGSGDEAVPPLGD</sequence>
<evidence type="ECO:0000256" key="2">
    <source>
        <dbReference type="ARBA" id="ARBA00022448"/>
    </source>
</evidence>
<dbReference type="SUPFAM" id="SSF81296">
    <property type="entry name" value="E set domains"/>
    <property type="match status" value="1"/>
</dbReference>
<dbReference type="SMART" id="SM00271">
    <property type="entry name" value="DnaJ"/>
    <property type="match status" value="1"/>
</dbReference>
<feature type="transmembrane region" description="Helical" evidence="10">
    <location>
        <begin position="60"/>
        <end position="82"/>
    </location>
</feature>
<dbReference type="Gene3D" id="1.10.287.110">
    <property type="entry name" value="DnaJ domain"/>
    <property type="match status" value="1"/>
</dbReference>
<evidence type="ECO:0000256" key="9">
    <source>
        <dbReference type="SAM" id="MobiDB-lite"/>
    </source>
</evidence>
<dbReference type="InterPro" id="IPR001623">
    <property type="entry name" value="DnaJ_domain"/>
</dbReference>
<dbReference type="Gene3D" id="1.10.3380.10">
    <property type="entry name" value="Sec63 N-terminal domain-like domain"/>
    <property type="match status" value="1"/>
</dbReference>
<feature type="transmembrane region" description="Helical" evidence="10">
    <location>
        <begin position="12"/>
        <end position="30"/>
    </location>
</feature>
<protein>
    <recommendedName>
        <fullName evidence="11">J domain-containing protein</fullName>
    </recommendedName>
</protein>
<dbReference type="PANTHER" id="PTHR24075:SF0">
    <property type="entry name" value="TRANSLOCATION PROTEIN SEC63 HOMOLOG"/>
    <property type="match status" value="1"/>
</dbReference>
<dbReference type="Gene3D" id="1.10.150.20">
    <property type="entry name" value="5' to 3' exonuclease, C-terminal subdomain"/>
    <property type="match status" value="1"/>
</dbReference>
<evidence type="ECO:0000256" key="7">
    <source>
        <dbReference type="ARBA" id="ARBA00023136"/>
    </source>
</evidence>
<dbReference type="InterPro" id="IPR004179">
    <property type="entry name" value="Sec63-dom"/>
</dbReference>
<keyword evidence="2" id="KW-0813">Transport</keyword>
<evidence type="ECO:0000256" key="5">
    <source>
        <dbReference type="ARBA" id="ARBA00022927"/>
    </source>
</evidence>
<feature type="region of interest" description="Disordered" evidence="9">
    <location>
        <begin position="665"/>
        <end position="769"/>
    </location>
</feature>
<dbReference type="GO" id="GO:0031207">
    <property type="term" value="C:Sec62/Sec63 complex"/>
    <property type="evidence" value="ECO:0007669"/>
    <property type="project" value="TreeGrafter"/>
</dbReference>
<dbReference type="PROSITE" id="PS50076">
    <property type="entry name" value="DNAJ_2"/>
    <property type="match status" value="1"/>
</dbReference>
<keyword evidence="6 10" id="KW-1133">Transmembrane helix</keyword>
<keyword evidence="3 10" id="KW-0812">Transmembrane</keyword>
<dbReference type="Gene3D" id="2.60.40.150">
    <property type="entry name" value="C2 domain"/>
    <property type="match status" value="1"/>
</dbReference>
<dbReference type="InterPro" id="IPR014756">
    <property type="entry name" value="Ig_E-set"/>
</dbReference>
<keyword evidence="13" id="KW-1185">Reference proteome</keyword>
<evidence type="ECO:0000313" key="12">
    <source>
        <dbReference type="EMBL" id="KAK9839330.1"/>
    </source>
</evidence>
<name>A0AAW1S030_9CHLO</name>
<keyword evidence="4" id="KW-0256">Endoplasmic reticulum</keyword>
<keyword evidence="7 10" id="KW-0472">Membrane</keyword>
<dbReference type="SUPFAM" id="SSF46565">
    <property type="entry name" value="Chaperone J-domain"/>
    <property type="match status" value="1"/>
</dbReference>
<dbReference type="SUPFAM" id="SSF158702">
    <property type="entry name" value="Sec63 N-terminal domain-like"/>
    <property type="match status" value="1"/>
</dbReference>
<evidence type="ECO:0000313" key="13">
    <source>
        <dbReference type="Proteomes" id="UP001445335"/>
    </source>
</evidence>
<evidence type="ECO:0000259" key="11">
    <source>
        <dbReference type="PROSITE" id="PS50076"/>
    </source>
</evidence>
<dbReference type="GO" id="GO:0006614">
    <property type="term" value="P:SRP-dependent cotranslational protein targeting to membrane"/>
    <property type="evidence" value="ECO:0007669"/>
    <property type="project" value="TreeGrafter"/>
</dbReference>
<dbReference type="InterPro" id="IPR035892">
    <property type="entry name" value="C2_domain_sf"/>
</dbReference>